<dbReference type="AlphaFoldDB" id="A0A8H5BTK8"/>
<gene>
    <name evidence="2" type="ORF">D9619_009474</name>
</gene>
<organism evidence="2 3">
    <name type="scientific">Psilocybe cf. subviscida</name>
    <dbReference type="NCBI Taxonomy" id="2480587"/>
    <lineage>
        <taxon>Eukaryota</taxon>
        <taxon>Fungi</taxon>
        <taxon>Dikarya</taxon>
        <taxon>Basidiomycota</taxon>
        <taxon>Agaricomycotina</taxon>
        <taxon>Agaricomycetes</taxon>
        <taxon>Agaricomycetidae</taxon>
        <taxon>Agaricales</taxon>
        <taxon>Agaricineae</taxon>
        <taxon>Strophariaceae</taxon>
        <taxon>Psilocybe</taxon>
    </lineage>
</organism>
<name>A0A8H5BTK8_9AGAR</name>
<evidence type="ECO:0000313" key="3">
    <source>
        <dbReference type="Proteomes" id="UP000567179"/>
    </source>
</evidence>
<evidence type="ECO:0000256" key="1">
    <source>
        <dbReference type="SAM" id="MobiDB-lite"/>
    </source>
</evidence>
<proteinExistence type="predicted"/>
<comment type="caution">
    <text evidence="2">The sequence shown here is derived from an EMBL/GenBank/DDBJ whole genome shotgun (WGS) entry which is preliminary data.</text>
</comment>
<dbReference type="EMBL" id="JAACJJ010000002">
    <property type="protein sequence ID" value="KAF5329330.1"/>
    <property type="molecule type" value="Genomic_DNA"/>
</dbReference>
<keyword evidence="3" id="KW-1185">Reference proteome</keyword>
<reference evidence="2 3" key="1">
    <citation type="journal article" date="2020" name="ISME J.">
        <title>Uncovering the hidden diversity of litter-decomposition mechanisms in mushroom-forming fungi.</title>
        <authorList>
            <person name="Floudas D."/>
            <person name="Bentzer J."/>
            <person name="Ahren D."/>
            <person name="Johansson T."/>
            <person name="Persson P."/>
            <person name="Tunlid A."/>
        </authorList>
    </citation>
    <scope>NUCLEOTIDE SEQUENCE [LARGE SCALE GENOMIC DNA]</scope>
    <source>
        <strain evidence="2 3">CBS 101986</strain>
    </source>
</reference>
<evidence type="ECO:0000313" key="2">
    <source>
        <dbReference type="EMBL" id="KAF5329330.1"/>
    </source>
</evidence>
<accession>A0A8H5BTK8</accession>
<feature type="region of interest" description="Disordered" evidence="1">
    <location>
        <begin position="212"/>
        <end position="231"/>
    </location>
</feature>
<protein>
    <submittedName>
        <fullName evidence="2">Uncharacterized protein</fullName>
    </submittedName>
</protein>
<feature type="region of interest" description="Disordered" evidence="1">
    <location>
        <begin position="67"/>
        <end position="88"/>
    </location>
</feature>
<sequence>MTTSTGAPPTMFSTGRHVAKFCLRILGPRYMIVNPPRSPHLHASRSSIDTGPAAPARANQIAPLTIPLQVHSDPQPTRPTASRNLSYDANTTPAMLMHQRQYATHRTAHQHHLLCNPINDIPASNTSLPSSSSKLCHLVPTSHGSNSALGCVLNENEHGRSASTFTAAGTASAFSSVLNRDRRSLNGVNGFGDGRSPSVTNSTLYSALASHARTDEATSHSNVNANVRPSEMRKPASSLAVGALNELGGGMALGVCQFWWKQW</sequence>
<dbReference type="Proteomes" id="UP000567179">
    <property type="component" value="Unassembled WGS sequence"/>
</dbReference>
<feature type="compositionally biased region" description="Polar residues" evidence="1">
    <location>
        <begin position="72"/>
        <end position="88"/>
    </location>
</feature>